<evidence type="ECO:0000259" key="2">
    <source>
        <dbReference type="Pfam" id="PF07589"/>
    </source>
</evidence>
<evidence type="ECO:0000313" key="4">
    <source>
        <dbReference type="Proteomes" id="UP000235916"/>
    </source>
</evidence>
<organism evidence="3 4">
    <name type="scientific">Kinneretia aquatilis</name>
    <dbReference type="NCBI Taxonomy" id="2070761"/>
    <lineage>
        <taxon>Bacteria</taxon>
        <taxon>Pseudomonadati</taxon>
        <taxon>Pseudomonadota</taxon>
        <taxon>Betaproteobacteria</taxon>
        <taxon>Burkholderiales</taxon>
        <taxon>Sphaerotilaceae</taxon>
        <taxon>Roseateles</taxon>
    </lineage>
</organism>
<dbReference type="AlphaFoldDB" id="A0A2N8L135"/>
<evidence type="ECO:0000256" key="1">
    <source>
        <dbReference type="SAM" id="SignalP"/>
    </source>
</evidence>
<evidence type="ECO:0000313" key="3">
    <source>
        <dbReference type="EMBL" id="PND39430.1"/>
    </source>
</evidence>
<proteinExistence type="predicted"/>
<gene>
    <name evidence="3" type="ORF">C1O66_19090</name>
</gene>
<feature type="chain" id="PRO_5014718136" description="Ice-binding protein C-terminal domain-containing protein" evidence="1">
    <location>
        <begin position="25"/>
        <end position="215"/>
    </location>
</feature>
<name>A0A2N8L135_9BURK</name>
<dbReference type="Gene3D" id="2.60.120.430">
    <property type="entry name" value="Galactose-binding lectin"/>
    <property type="match status" value="1"/>
</dbReference>
<reference evidence="3 4" key="1">
    <citation type="submission" date="2018-01" db="EMBL/GenBank/DDBJ databases">
        <title>Draft genome sequence of Paucibacter aquatile CR182 isolated from freshwater of the Nakdong River.</title>
        <authorList>
            <person name="Choi A."/>
            <person name="Chung E.J."/>
        </authorList>
    </citation>
    <scope>NUCLEOTIDE SEQUENCE [LARGE SCALE GENOMIC DNA]</scope>
    <source>
        <strain evidence="3 4">CR182</strain>
    </source>
</reference>
<dbReference type="EMBL" id="POSP01000003">
    <property type="protein sequence ID" value="PND39430.1"/>
    <property type="molecule type" value="Genomic_DNA"/>
</dbReference>
<keyword evidence="4" id="KW-1185">Reference proteome</keyword>
<feature type="domain" description="Ice-binding protein C-terminal" evidence="2">
    <location>
        <begin position="190"/>
        <end position="213"/>
    </location>
</feature>
<dbReference type="InterPro" id="IPR013424">
    <property type="entry name" value="Ice-binding_C"/>
</dbReference>
<dbReference type="Proteomes" id="UP000235916">
    <property type="component" value="Unassembled WGS sequence"/>
</dbReference>
<comment type="caution">
    <text evidence="3">The sequence shown here is derived from an EMBL/GenBank/DDBJ whole genome shotgun (WGS) entry which is preliminary data.</text>
</comment>
<keyword evidence="1" id="KW-0732">Signal</keyword>
<sequence>MMKNAIHSFAIATLGLALAGAAHAGPVHVGVMNGGGFGGVNGNANTAQQGILSSTLGFVNSGFQVQAGDKVQVTASGTLCLSGNAGCGDANGQVMQGLGNGTAHFTGLNNLFGALVGSIVGDDSGNFQAFDAADVANGISQSSLFALGTNVQFTATRSGRLYLGVSDSAFWDNAGAGFEVTLSRIPSGNQVPEPSSWALAGLALFAAFAARRRSA</sequence>
<protein>
    <recommendedName>
        <fullName evidence="2">Ice-binding protein C-terminal domain-containing protein</fullName>
    </recommendedName>
</protein>
<dbReference type="NCBIfam" id="TIGR02595">
    <property type="entry name" value="PEP_CTERM"/>
    <property type="match status" value="1"/>
</dbReference>
<dbReference type="Pfam" id="PF07589">
    <property type="entry name" value="PEP-CTERM"/>
    <property type="match status" value="1"/>
</dbReference>
<feature type="signal peptide" evidence="1">
    <location>
        <begin position="1"/>
        <end position="24"/>
    </location>
</feature>
<accession>A0A2N8L135</accession>